<dbReference type="InterPro" id="IPR010406">
    <property type="entry name" value="DUF1003"/>
</dbReference>
<evidence type="ECO:0000256" key="1">
    <source>
        <dbReference type="SAM" id="Phobius"/>
    </source>
</evidence>
<sequence length="175" mass="19738">MNSSQISALPSEGDPDVDHLRFHRQHEHLFKTFGSDVFGLKAEAFARFFGTPVFLGAQTLIVAVWIAANALGFMHFDLYPFILLNLAFSLQAAYAAPLILLAQTRQAARDKAHSDADAKHREAIAAASTRQSEQMLELLRRNTELTEITRTMAERIEKLTAEMHQHLLRDSEQQH</sequence>
<dbReference type="EMBL" id="CP062941">
    <property type="protein sequence ID" value="QOL49991.1"/>
    <property type="molecule type" value="Genomic_DNA"/>
</dbReference>
<evidence type="ECO:0000313" key="3">
    <source>
        <dbReference type="Proteomes" id="UP000593875"/>
    </source>
</evidence>
<reference evidence="2 3" key="1">
    <citation type="submission" date="2020-10" db="EMBL/GenBank/DDBJ databases">
        <title>Genome sequencing of Massilia sp. LPB0304.</title>
        <authorList>
            <person name="Kim J."/>
        </authorList>
    </citation>
    <scope>NUCLEOTIDE SEQUENCE [LARGE SCALE GENOMIC DNA]</scope>
    <source>
        <strain evidence="2 3">LPB0304</strain>
    </source>
</reference>
<keyword evidence="1" id="KW-0812">Transmembrane</keyword>
<dbReference type="PANTHER" id="PTHR41386">
    <property type="entry name" value="INTEGRAL MEMBRANE PROTEIN-RELATED"/>
    <property type="match status" value="1"/>
</dbReference>
<evidence type="ECO:0000313" key="2">
    <source>
        <dbReference type="EMBL" id="QOL49991.1"/>
    </source>
</evidence>
<keyword evidence="1" id="KW-0472">Membrane</keyword>
<keyword evidence="1" id="KW-1133">Transmembrane helix</keyword>
<dbReference type="PANTHER" id="PTHR41386:SF1">
    <property type="entry name" value="MEMBRANE PROTEIN"/>
    <property type="match status" value="1"/>
</dbReference>
<proteinExistence type="predicted"/>
<feature type="transmembrane region" description="Helical" evidence="1">
    <location>
        <begin position="78"/>
        <end position="101"/>
    </location>
</feature>
<name>A0A7L9U4J9_9BURK</name>
<dbReference type="RefSeq" id="WP_193687015.1">
    <property type="nucleotide sequence ID" value="NZ_CP062941.1"/>
</dbReference>
<organism evidence="2 3">
    <name type="scientific">Massilia litorea</name>
    <dbReference type="NCBI Taxonomy" id="2769491"/>
    <lineage>
        <taxon>Bacteria</taxon>
        <taxon>Pseudomonadati</taxon>
        <taxon>Pseudomonadota</taxon>
        <taxon>Betaproteobacteria</taxon>
        <taxon>Burkholderiales</taxon>
        <taxon>Oxalobacteraceae</taxon>
        <taxon>Telluria group</taxon>
        <taxon>Massilia</taxon>
    </lineage>
</organism>
<gene>
    <name evidence="2" type="ORF">LPB04_01265</name>
</gene>
<dbReference type="KEGG" id="mlir:LPB04_01265"/>
<dbReference type="Pfam" id="PF06210">
    <property type="entry name" value="DUF1003"/>
    <property type="match status" value="1"/>
</dbReference>
<dbReference type="AlphaFoldDB" id="A0A7L9U4J9"/>
<accession>A0A7L9U4J9</accession>
<protein>
    <submittedName>
        <fullName evidence="2">DUF1003 domain-containing protein</fullName>
    </submittedName>
</protein>
<dbReference type="Proteomes" id="UP000593875">
    <property type="component" value="Chromosome"/>
</dbReference>
<feature type="transmembrane region" description="Helical" evidence="1">
    <location>
        <begin position="48"/>
        <end position="72"/>
    </location>
</feature>
<keyword evidence="3" id="KW-1185">Reference proteome</keyword>